<reference evidence="11" key="1">
    <citation type="submission" date="2021-05" db="EMBL/GenBank/DDBJ databases">
        <title>Novel Bacillus species.</title>
        <authorList>
            <person name="Liu G."/>
        </authorList>
    </citation>
    <scope>NUCLEOTIDE SEQUENCE</scope>
    <source>
        <strain evidence="11 13">FJAT-50051</strain>
    </source>
</reference>
<sequence length="568" mass="63797">MKKSKLSLLLVLSLVLSMFLAACSGGGNKDTGKEKEGTKNAPKEEQLADKQELNVLESSEIPSMDSVIAEDTVSFTTISNVNEGLYRLDADQKVIPAVAAEMPKYNDDKTVLTIKLKKDVKWSNGDPVTANDFVYAWQRAIDPKTASTYGPYFMAGKVKGAEEIVAKKDKATAEDIKTLGIKAVDDNTLEIDLVRPVPYIESYLTFPMFYPQNQKFVEAQGADYAKDAAHILYNGPFKLTKWDGPTATEWVYEKNDTYWNAKNVTLTKINFNVSKDPQASANAFTAGEADISPKLAQAAIISQFEGSDELVRYVEPSIFWIKMNEKNPALKNLNIRKAIALSVDKKAMVDDVLANGSIAANFLVPKEFTFLDNKDFRATTKEYLKTNKEEAKKYWEKGLQELGVKEISFVYVGGDTETSKLTDAFVKGELEKNLPGLKLEMNAVPFKIRIDRENKQEYDLLFGGWGPDYADPMTFMDLWLTGGEHNRMDYSNPEYDKLIKAANEDLSAKPEERWKTLQKAEELLLEKDAALAPMYQRSVNLLINPKVKGFAHHAFGPDYSYQWIKITK</sequence>
<dbReference type="GO" id="GO:0043190">
    <property type="term" value="C:ATP-binding cassette (ABC) transporter complex"/>
    <property type="evidence" value="ECO:0007669"/>
    <property type="project" value="InterPro"/>
</dbReference>
<evidence type="ECO:0000256" key="5">
    <source>
        <dbReference type="ARBA" id="ARBA00022856"/>
    </source>
</evidence>
<dbReference type="Pfam" id="PF00496">
    <property type="entry name" value="SBP_bac_5"/>
    <property type="match status" value="1"/>
</dbReference>
<evidence type="ECO:0000313" key="12">
    <source>
        <dbReference type="EMBL" id="MCH6265193.1"/>
    </source>
</evidence>
<feature type="chain" id="PRO_5044697224" evidence="9">
    <location>
        <begin position="22"/>
        <end position="568"/>
    </location>
</feature>
<dbReference type="Gene3D" id="3.90.76.10">
    <property type="entry name" value="Dipeptide-binding Protein, Domain 1"/>
    <property type="match status" value="1"/>
</dbReference>
<dbReference type="Gene3D" id="3.10.105.10">
    <property type="entry name" value="Dipeptide-binding Protein, Domain 3"/>
    <property type="match status" value="1"/>
</dbReference>
<dbReference type="GO" id="GO:0030288">
    <property type="term" value="C:outer membrane-bounded periplasmic space"/>
    <property type="evidence" value="ECO:0007669"/>
    <property type="project" value="UniProtKB-ARBA"/>
</dbReference>
<evidence type="ECO:0000256" key="6">
    <source>
        <dbReference type="ARBA" id="ARBA00023139"/>
    </source>
</evidence>
<dbReference type="InterPro" id="IPR000914">
    <property type="entry name" value="SBP_5_dom"/>
</dbReference>
<dbReference type="RefSeq" id="WP_213141003.1">
    <property type="nucleotide sequence ID" value="NZ_JAGYPE020000008.1"/>
</dbReference>
<dbReference type="Proteomes" id="UP000677265">
    <property type="component" value="Unassembled WGS sequence"/>
</dbReference>
<dbReference type="PIRSF" id="PIRSF002741">
    <property type="entry name" value="MppA"/>
    <property type="match status" value="1"/>
</dbReference>
<evidence type="ECO:0000256" key="3">
    <source>
        <dbReference type="ARBA" id="ARBA00022448"/>
    </source>
</evidence>
<dbReference type="GO" id="GO:1904680">
    <property type="term" value="F:peptide transmembrane transporter activity"/>
    <property type="evidence" value="ECO:0007669"/>
    <property type="project" value="TreeGrafter"/>
</dbReference>
<comment type="subcellular location">
    <subcellularLocation>
        <location evidence="1">Cell membrane</location>
        <topology evidence="1">Lipid-anchor</topology>
    </subcellularLocation>
</comment>
<keyword evidence="5" id="KW-0571">Peptide transport</keyword>
<keyword evidence="5" id="KW-0653">Protein transport</keyword>
<dbReference type="InterPro" id="IPR023765">
    <property type="entry name" value="SBP_5_CS"/>
</dbReference>
<protein>
    <submittedName>
        <fullName evidence="11">Peptide ABC transporter substrate-binding protein</fullName>
    </submittedName>
</protein>
<dbReference type="EMBL" id="JAGYPE020000008">
    <property type="protein sequence ID" value="MCH6265193.1"/>
    <property type="molecule type" value="Genomic_DNA"/>
</dbReference>
<dbReference type="FunFam" id="3.90.76.10:FF:000001">
    <property type="entry name" value="Oligopeptide ABC transporter substrate-binding protein"/>
    <property type="match status" value="1"/>
</dbReference>
<comment type="caution">
    <text evidence="11">The sequence shown here is derived from an EMBL/GenBank/DDBJ whole genome shotgun (WGS) entry which is preliminary data.</text>
</comment>
<keyword evidence="13" id="KW-1185">Reference proteome</keyword>
<dbReference type="PROSITE" id="PS01040">
    <property type="entry name" value="SBP_BACTERIAL_5"/>
    <property type="match status" value="1"/>
</dbReference>
<feature type="signal peptide" evidence="9">
    <location>
        <begin position="1"/>
        <end position="21"/>
    </location>
</feature>
<organism evidence="11">
    <name type="scientific">Neobacillus citreus</name>
    <dbReference type="NCBI Taxonomy" id="2833578"/>
    <lineage>
        <taxon>Bacteria</taxon>
        <taxon>Bacillati</taxon>
        <taxon>Bacillota</taxon>
        <taxon>Bacilli</taxon>
        <taxon>Bacillales</taxon>
        <taxon>Bacillaceae</taxon>
        <taxon>Neobacillus</taxon>
    </lineage>
</organism>
<evidence type="ECO:0000256" key="8">
    <source>
        <dbReference type="SAM" id="MobiDB-lite"/>
    </source>
</evidence>
<dbReference type="Gene3D" id="3.40.190.10">
    <property type="entry name" value="Periplasmic binding protein-like II"/>
    <property type="match status" value="1"/>
</dbReference>
<evidence type="ECO:0000256" key="2">
    <source>
        <dbReference type="ARBA" id="ARBA00005695"/>
    </source>
</evidence>
<comment type="similarity">
    <text evidence="2">Belongs to the bacterial solute-binding protein 5 family.</text>
</comment>
<gene>
    <name evidence="12" type="ORF">KHB02_006590</name>
    <name evidence="11" type="ORF">KHB02_06885</name>
</gene>
<dbReference type="SUPFAM" id="SSF53850">
    <property type="entry name" value="Periplasmic binding protein-like II"/>
    <property type="match status" value="1"/>
</dbReference>
<evidence type="ECO:0000256" key="1">
    <source>
        <dbReference type="ARBA" id="ARBA00004193"/>
    </source>
</evidence>
<keyword evidence="6" id="KW-0564">Palmitate</keyword>
<evidence type="ECO:0000313" key="13">
    <source>
        <dbReference type="Proteomes" id="UP000677265"/>
    </source>
</evidence>
<keyword evidence="3" id="KW-0813">Transport</keyword>
<dbReference type="PANTHER" id="PTHR30290:SF10">
    <property type="entry name" value="PERIPLASMIC OLIGOPEPTIDE-BINDING PROTEIN-RELATED"/>
    <property type="match status" value="1"/>
</dbReference>
<evidence type="ECO:0000259" key="10">
    <source>
        <dbReference type="Pfam" id="PF00496"/>
    </source>
</evidence>
<dbReference type="PANTHER" id="PTHR30290">
    <property type="entry name" value="PERIPLASMIC BINDING COMPONENT OF ABC TRANSPORTER"/>
    <property type="match status" value="1"/>
</dbReference>
<dbReference type="InterPro" id="IPR030678">
    <property type="entry name" value="Peptide/Ni-bd"/>
</dbReference>
<dbReference type="FunFam" id="3.10.105.10:FF:000001">
    <property type="entry name" value="Oligopeptide ABC transporter, oligopeptide-binding protein"/>
    <property type="match status" value="1"/>
</dbReference>
<evidence type="ECO:0000256" key="7">
    <source>
        <dbReference type="ARBA" id="ARBA00023288"/>
    </source>
</evidence>
<dbReference type="InterPro" id="IPR039424">
    <property type="entry name" value="SBP_5"/>
</dbReference>
<evidence type="ECO:0000256" key="9">
    <source>
        <dbReference type="SAM" id="SignalP"/>
    </source>
</evidence>
<name>A0A942SVU2_9BACI</name>
<dbReference type="GO" id="GO:0015833">
    <property type="term" value="P:peptide transport"/>
    <property type="evidence" value="ECO:0007669"/>
    <property type="project" value="UniProtKB-KW"/>
</dbReference>
<proteinExistence type="inferred from homology"/>
<keyword evidence="7" id="KW-0449">Lipoprotein</keyword>
<evidence type="ECO:0000313" key="11">
    <source>
        <dbReference type="EMBL" id="MBS4181122.1"/>
    </source>
</evidence>
<feature type="region of interest" description="Disordered" evidence="8">
    <location>
        <begin position="27"/>
        <end position="47"/>
    </location>
</feature>
<feature type="compositionally biased region" description="Basic and acidic residues" evidence="8">
    <location>
        <begin position="30"/>
        <end position="47"/>
    </location>
</feature>
<evidence type="ECO:0000256" key="4">
    <source>
        <dbReference type="ARBA" id="ARBA00022729"/>
    </source>
</evidence>
<dbReference type="AlphaFoldDB" id="A0A942SVU2"/>
<accession>A0A942SVU2</accession>
<feature type="domain" description="Solute-binding protein family 5" evidence="10">
    <location>
        <begin position="93"/>
        <end position="484"/>
    </location>
</feature>
<dbReference type="CDD" id="cd08504">
    <property type="entry name" value="PBP2_OppA"/>
    <property type="match status" value="1"/>
</dbReference>
<dbReference type="PROSITE" id="PS51257">
    <property type="entry name" value="PROKAR_LIPOPROTEIN"/>
    <property type="match status" value="1"/>
</dbReference>
<keyword evidence="4 9" id="KW-0732">Signal</keyword>
<dbReference type="EMBL" id="JAGYPE010000001">
    <property type="protein sequence ID" value="MBS4181122.1"/>
    <property type="molecule type" value="Genomic_DNA"/>
</dbReference>